<dbReference type="Gene3D" id="3.20.20.100">
    <property type="entry name" value="NADP-dependent oxidoreductase domain"/>
    <property type="match status" value="1"/>
</dbReference>
<feature type="domain" description="NADP-dependent oxidoreductase" evidence="1">
    <location>
        <begin position="39"/>
        <end position="321"/>
    </location>
</feature>
<evidence type="ECO:0000259" key="1">
    <source>
        <dbReference type="Pfam" id="PF00248"/>
    </source>
</evidence>
<evidence type="ECO:0000313" key="2">
    <source>
        <dbReference type="EMBL" id="MBC8333675.1"/>
    </source>
</evidence>
<dbReference type="AlphaFoldDB" id="A0A8J6TGP5"/>
<proteinExistence type="predicted"/>
<dbReference type="InterPro" id="IPR023210">
    <property type="entry name" value="NADP_OxRdtase_dom"/>
</dbReference>
<dbReference type="Pfam" id="PF00248">
    <property type="entry name" value="Aldo_ket_red"/>
    <property type="match status" value="1"/>
</dbReference>
<dbReference type="PRINTS" id="PR00069">
    <property type="entry name" value="ALDKETRDTASE"/>
</dbReference>
<protein>
    <submittedName>
        <fullName evidence="2">Aldo/keto reductase</fullName>
    </submittedName>
</protein>
<sequence>MKAGNLAGELNIDQRIQGIDPQSVHQLRLASGALMPAAGFGTFHSDWAQAYIKAATVEAIRVGWRHIDTARAYENEEVVGEAISDAIRLGYLSSRSELFITAKLWNGHMCKQDVEPALNNTLRALGVEQVDMYLNHWPWPNVHVPGATGDFRNPDAVPYIHEAFMETWGEIVRLKKAGKIVDIGVSNHTEATLKLLLRDSDAYSRPVLNQMELHPLFQQTKLRRFMESQGITCTGYMPLGSPHRPRRDRFKEHRADLLDPLIQAIAAANDISAAMVCLNWAHLRENKSGGYVAMSTRSKWMVDNLSAATQDFLSPEQMVAISGNDTPVQPGIDANNRLIRGQVFLWPEALGDWRVLWNDSQVFETRAAYQRFKKSFSRHYAVWKDTVFHVPVFGPSAH</sequence>
<dbReference type="SUPFAM" id="SSF51430">
    <property type="entry name" value="NAD(P)-linked oxidoreductase"/>
    <property type="match status" value="1"/>
</dbReference>
<reference evidence="2 3" key="1">
    <citation type="submission" date="2020-08" db="EMBL/GenBank/DDBJ databases">
        <title>Bridging the membrane lipid divide: bacteria of the FCB group superphylum have the potential to synthesize archaeal ether lipids.</title>
        <authorList>
            <person name="Villanueva L."/>
            <person name="Von Meijenfeldt F.A.B."/>
            <person name="Westbye A.B."/>
            <person name="Yadav S."/>
            <person name="Hopmans E.C."/>
            <person name="Dutilh B.E."/>
            <person name="Sinninghe Damste J.S."/>
        </authorList>
    </citation>
    <scope>NUCLEOTIDE SEQUENCE [LARGE SCALE GENOMIC DNA]</scope>
    <source>
        <strain evidence="2">NIOZ-UU36</strain>
    </source>
</reference>
<dbReference type="GO" id="GO:0016491">
    <property type="term" value="F:oxidoreductase activity"/>
    <property type="evidence" value="ECO:0007669"/>
    <property type="project" value="InterPro"/>
</dbReference>
<name>A0A8J6TGP5_9CHLR</name>
<organism evidence="2 3">
    <name type="scientific">Candidatus Desulfolinea nitratireducens</name>
    <dbReference type="NCBI Taxonomy" id="2841698"/>
    <lineage>
        <taxon>Bacteria</taxon>
        <taxon>Bacillati</taxon>
        <taxon>Chloroflexota</taxon>
        <taxon>Anaerolineae</taxon>
        <taxon>Anaerolineales</taxon>
        <taxon>Anaerolineales incertae sedis</taxon>
        <taxon>Candidatus Desulfolinea</taxon>
    </lineage>
</organism>
<dbReference type="InterPro" id="IPR036812">
    <property type="entry name" value="NAD(P)_OxRdtase_dom_sf"/>
</dbReference>
<dbReference type="EMBL" id="JACNJN010000017">
    <property type="protein sequence ID" value="MBC8333675.1"/>
    <property type="molecule type" value="Genomic_DNA"/>
</dbReference>
<dbReference type="CDD" id="cd19071">
    <property type="entry name" value="AKR_AKR1-5-like"/>
    <property type="match status" value="1"/>
</dbReference>
<accession>A0A8J6TGP5</accession>
<dbReference type="PANTHER" id="PTHR11732">
    <property type="entry name" value="ALDO/KETO REDUCTASE"/>
    <property type="match status" value="1"/>
</dbReference>
<dbReference type="InterPro" id="IPR020471">
    <property type="entry name" value="AKR"/>
</dbReference>
<gene>
    <name evidence="2" type="ORF">H8E29_00265</name>
</gene>
<evidence type="ECO:0000313" key="3">
    <source>
        <dbReference type="Proteomes" id="UP000614469"/>
    </source>
</evidence>
<comment type="caution">
    <text evidence="2">The sequence shown here is derived from an EMBL/GenBank/DDBJ whole genome shotgun (WGS) entry which is preliminary data.</text>
</comment>
<dbReference type="Proteomes" id="UP000614469">
    <property type="component" value="Unassembled WGS sequence"/>
</dbReference>